<dbReference type="GO" id="GO:0047617">
    <property type="term" value="F:fatty acyl-CoA hydrolase activity"/>
    <property type="evidence" value="ECO:0007669"/>
    <property type="project" value="UniProtKB-EC"/>
</dbReference>
<dbReference type="InterPro" id="IPR049449">
    <property type="entry name" value="TesB_ACOT8-like_N"/>
</dbReference>
<evidence type="ECO:0000256" key="1">
    <source>
        <dbReference type="ARBA" id="ARBA00006538"/>
    </source>
</evidence>
<dbReference type="FunFam" id="2.40.160.210:FF:000001">
    <property type="entry name" value="Acyl-CoA thioesterase II"/>
    <property type="match status" value="1"/>
</dbReference>
<dbReference type="Pfam" id="PF13622">
    <property type="entry name" value="4HBT_3"/>
    <property type="match status" value="1"/>
</dbReference>
<dbReference type="CDD" id="cd03444">
    <property type="entry name" value="Thioesterase_II_repeat1"/>
    <property type="match status" value="1"/>
</dbReference>
<dbReference type="Gene3D" id="2.40.160.210">
    <property type="entry name" value="Acyl-CoA thioesterase, double hotdog domain"/>
    <property type="match status" value="1"/>
</dbReference>
<dbReference type="eggNOG" id="COG1946">
    <property type="taxonomic scope" value="Bacteria"/>
</dbReference>
<dbReference type="NCBIfam" id="TIGR00189">
    <property type="entry name" value="tesB"/>
    <property type="match status" value="1"/>
</dbReference>
<comment type="subunit">
    <text evidence="2">Homotetramer.</text>
</comment>
<reference evidence="12" key="1">
    <citation type="submission" date="2009-09" db="EMBL/GenBank/DDBJ databases">
        <title>The complete genome of Nakamurella multipartita DSM 44233.</title>
        <authorList>
            <consortium name="US DOE Joint Genome Institute (JGI-PGF)"/>
            <person name="Lucas S."/>
            <person name="Copeland A."/>
            <person name="Lapidus A."/>
            <person name="Glavina del Rio T."/>
            <person name="Dalin E."/>
            <person name="Tice H."/>
            <person name="Bruce D."/>
            <person name="Goodwin L."/>
            <person name="Pitluck S."/>
            <person name="Kyrpides N."/>
            <person name="Mavromatis K."/>
            <person name="Ivanova N."/>
            <person name="Ovchinnikova G."/>
            <person name="Sims D."/>
            <person name="Meincke L."/>
            <person name="Brettin T."/>
            <person name="Detter J.C."/>
            <person name="Han C."/>
            <person name="Larimer F."/>
            <person name="Land M."/>
            <person name="Hauser L."/>
            <person name="Markowitz V."/>
            <person name="Cheng J.-F."/>
            <person name="Hugenholtz P."/>
            <person name="Woyke T."/>
            <person name="Wu D."/>
            <person name="Klenk H.-P."/>
            <person name="Eisen J.A."/>
        </authorList>
    </citation>
    <scope>NUCLEOTIDE SEQUENCE [LARGE SCALE GENOMIC DNA]</scope>
    <source>
        <strain evidence="12">ATCC 700099 / DSM 44233 / CIP 104796 / JCM 9543 / NBRC 105858 / Y-104</strain>
    </source>
</reference>
<proteinExistence type="inferred from homology"/>
<dbReference type="PANTHER" id="PTHR11066">
    <property type="entry name" value="ACYL-COA THIOESTERASE"/>
    <property type="match status" value="1"/>
</dbReference>
<protein>
    <recommendedName>
        <fullName evidence="6">Acyl-CoA thioesterase 2</fullName>
    </recommendedName>
    <alternativeName>
        <fullName evidence="7">Thioesterase II</fullName>
    </alternativeName>
</protein>
<evidence type="ECO:0000259" key="9">
    <source>
        <dbReference type="Pfam" id="PF02551"/>
    </source>
</evidence>
<dbReference type="InterPro" id="IPR003703">
    <property type="entry name" value="Acyl_CoA_thio"/>
</dbReference>
<dbReference type="KEGG" id="nml:Namu_3069"/>
<dbReference type="FunCoup" id="C8XBP9">
    <property type="interactions" value="136"/>
</dbReference>
<feature type="domain" description="Acyl-CoA thioesterase 2 C-terminal" evidence="9">
    <location>
        <begin position="190"/>
        <end position="310"/>
    </location>
</feature>
<keyword evidence="3" id="KW-0378">Hydrolase</keyword>
<accession>C8XBP9</accession>
<dbReference type="Pfam" id="PF02551">
    <property type="entry name" value="Acyl_CoA_thio"/>
    <property type="match status" value="1"/>
</dbReference>
<evidence type="ECO:0000313" key="12">
    <source>
        <dbReference type="Proteomes" id="UP000002218"/>
    </source>
</evidence>
<evidence type="ECO:0000256" key="3">
    <source>
        <dbReference type="ARBA" id="ARBA00022801"/>
    </source>
</evidence>
<keyword evidence="4" id="KW-0443">Lipid metabolism</keyword>
<dbReference type="SUPFAM" id="SSF54637">
    <property type="entry name" value="Thioesterase/thiol ester dehydrase-isomerase"/>
    <property type="match status" value="2"/>
</dbReference>
<comment type="catalytic activity">
    <reaction evidence="5">
        <text>a fatty acyl-CoA + H2O = a fatty acid + CoA + H(+)</text>
        <dbReference type="Rhea" id="RHEA:16781"/>
        <dbReference type="ChEBI" id="CHEBI:15377"/>
        <dbReference type="ChEBI" id="CHEBI:15378"/>
        <dbReference type="ChEBI" id="CHEBI:28868"/>
        <dbReference type="ChEBI" id="CHEBI:57287"/>
        <dbReference type="ChEBI" id="CHEBI:77636"/>
        <dbReference type="EC" id="3.1.2.20"/>
    </reaction>
    <physiologicalReaction direction="left-to-right" evidence="5">
        <dbReference type="Rhea" id="RHEA:16782"/>
    </physiologicalReaction>
</comment>
<evidence type="ECO:0000259" key="10">
    <source>
        <dbReference type="Pfam" id="PF13622"/>
    </source>
</evidence>
<evidence type="ECO:0000256" key="6">
    <source>
        <dbReference type="ARBA" id="ARBA00071120"/>
    </source>
</evidence>
<sequence length="314" mass="34736">MAGASAVPSPAAPESAAGPAEVRDTDGVLRGQGVVDSLVALLDLERIEDNLYRGVSPEMSPQRVFGGQVAAQALTAAGRTVPSERRVHSLHAYFLRPGNPRQPIVYQVDRARDGVSFTTRRVVAIQHGKPIFTMSASFQVDEPGVDHAEPMPSVPPPESLPTYAERIAPFKDRMAVWGQIPRPFDVRYIDDPPWESRLTGPEIGAHSRVWFRTDGVLPDDDLLHVCLLAYLSDLTLLYSVLKTHALSFEYDNMQAASLDHAMWFHRPFRADEWLLYDTRSPSASGARGLGTGHFFDREGRMLATVVQEGLVRLR</sequence>
<dbReference type="RefSeq" id="WP_015748271.1">
    <property type="nucleotide sequence ID" value="NC_013235.1"/>
</dbReference>
<evidence type="ECO:0000256" key="8">
    <source>
        <dbReference type="SAM" id="MobiDB-lite"/>
    </source>
</evidence>
<dbReference type="InterPro" id="IPR029069">
    <property type="entry name" value="HotDog_dom_sf"/>
</dbReference>
<evidence type="ECO:0000256" key="5">
    <source>
        <dbReference type="ARBA" id="ARBA00050943"/>
    </source>
</evidence>
<feature type="region of interest" description="Disordered" evidence="8">
    <location>
        <begin position="1"/>
        <end position="24"/>
    </location>
</feature>
<comment type="similarity">
    <text evidence="1">Belongs to the C/M/P thioester hydrolase family.</text>
</comment>
<dbReference type="InterPro" id="IPR025652">
    <property type="entry name" value="TesB_C"/>
</dbReference>
<dbReference type="InParanoid" id="C8XBP9"/>
<organism evidence="11 12">
    <name type="scientific">Nakamurella multipartita (strain ATCC 700099 / DSM 44233 / CIP 104796 / JCM 9543 / NBRC 105858 / Y-104)</name>
    <name type="common">Microsphaera multipartita</name>
    <dbReference type="NCBI Taxonomy" id="479431"/>
    <lineage>
        <taxon>Bacteria</taxon>
        <taxon>Bacillati</taxon>
        <taxon>Actinomycetota</taxon>
        <taxon>Actinomycetes</taxon>
        <taxon>Nakamurellales</taxon>
        <taxon>Nakamurellaceae</taxon>
        <taxon>Nakamurella</taxon>
    </lineage>
</organism>
<dbReference type="CDD" id="cd03445">
    <property type="entry name" value="Thioesterase_II_repeat2"/>
    <property type="match status" value="1"/>
</dbReference>
<dbReference type="InterPro" id="IPR042171">
    <property type="entry name" value="Acyl-CoA_hotdog"/>
</dbReference>
<evidence type="ECO:0000256" key="2">
    <source>
        <dbReference type="ARBA" id="ARBA00011881"/>
    </source>
</evidence>
<dbReference type="HOGENOM" id="CLU_032690_0_0_11"/>
<reference evidence="11 12" key="2">
    <citation type="journal article" date="2010" name="Stand. Genomic Sci.">
        <title>Complete genome sequence of Nakamurella multipartita type strain (Y-104).</title>
        <authorList>
            <person name="Tice H."/>
            <person name="Mayilraj S."/>
            <person name="Sims D."/>
            <person name="Lapidus A."/>
            <person name="Nolan M."/>
            <person name="Lucas S."/>
            <person name="Glavina Del Rio T."/>
            <person name="Copeland A."/>
            <person name="Cheng J.F."/>
            <person name="Meincke L."/>
            <person name="Bruce D."/>
            <person name="Goodwin L."/>
            <person name="Pitluck S."/>
            <person name="Ivanova N."/>
            <person name="Mavromatis K."/>
            <person name="Ovchinnikova G."/>
            <person name="Pati A."/>
            <person name="Chen A."/>
            <person name="Palaniappan K."/>
            <person name="Land M."/>
            <person name="Hauser L."/>
            <person name="Chang Y.J."/>
            <person name="Jeffries C.D."/>
            <person name="Detter J.C."/>
            <person name="Brettin T."/>
            <person name="Rohde M."/>
            <person name="Goker M."/>
            <person name="Bristow J."/>
            <person name="Eisen J.A."/>
            <person name="Markowitz V."/>
            <person name="Hugenholtz P."/>
            <person name="Kyrpides N.C."/>
            <person name="Klenk H.P."/>
            <person name="Chen F."/>
        </authorList>
    </citation>
    <scope>NUCLEOTIDE SEQUENCE [LARGE SCALE GENOMIC DNA]</scope>
    <source>
        <strain evidence="12">ATCC 700099 / DSM 44233 / CIP 104796 / JCM 9543 / NBRC 105858 / Y-104</strain>
    </source>
</reference>
<dbReference type="GO" id="GO:0006637">
    <property type="term" value="P:acyl-CoA metabolic process"/>
    <property type="evidence" value="ECO:0007669"/>
    <property type="project" value="InterPro"/>
</dbReference>
<dbReference type="EMBL" id="CP001737">
    <property type="protein sequence ID" value="ACV79403.1"/>
    <property type="molecule type" value="Genomic_DNA"/>
</dbReference>
<keyword evidence="12" id="KW-1185">Reference proteome</keyword>
<gene>
    <name evidence="11" type="ordered locus">Namu_3069</name>
</gene>
<feature type="domain" description="Acyl-CoA thioesterase-like N-terminal HotDog" evidence="10">
    <location>
        <begin position="57"/>
        <end position="139"/>
    </location>
</feature>
<dbReference type="GO" id="GO:0009062">
    <property type="term" value="P:fatty acid catabolic process"/>
    <property type="evidence" value="ECO:0007669"/>
    <property type="project" value="TreeGrafter"/>
</dbReference>
<dbReference type="PANTHER" id="PTHR11066:SF34">
    <property type="entry name" value="ACYL-COENZYME A THIOESTERASE 8"/>
    <property type="match status" value="1"/>
</dbReference>
<dbReference type="AlphaFoldDB" id="C8XBP9"/>
<evidence type="ECO:0000256" key="4">
    <source>
        <dbReference type="ARBA" id="ARBA00023098"/>
    </source>
</evidence>
<name>C8XBP9_NAKMY</name>
<dbReference type="STRING" id="479431.Namu_3069"/>
<evidence type="ECO:0000313" key="11">
    <source>
        <dbReference type="EMBL" id="ACV79403.1"/>
    </source>
</evidence>
<feature type="compositionally biased region" description="Low complexity" evidence="8">
    <location>
        <begin position="1"/>
        <end position="20"/>
    </location>
</feature>
<dbReference type="Proteomes" id="UP000002218">
    <property type="component" value="Chromosome"/>
</dbReference>
<evidence type="ECO:0000256" key="7">
    <source>
        <dbReference type="ARBA" id="ARBA00079653"/>
    </source>
</evidence>